<sequence length="145" mass="15841">MFSLTVLLVAVTVASAADTTQPTTTQPTTTWTTTVPPWLITTTIPFIPGCESYGFSWPGQHTLGETWREQFEGHCKDCVCLATGKQCEPCPPRACYSKPWDQYQYPPLAVGETAIIELIPGFCVLCECQDYSASCSSYPCDGIIA</sequence>
<dbReference type="AlphaFoldDB" id="A0A6P4ZWD0"/>
<evidence type="ECO:0000313" key="2">
    <source>
        <dbReference type="Proteomes" id="UP000515135"/>
    </source>
</evidence>
<protein>
    <submittedName>
        <fullName evidence="3">Uncharacterized protein LOC109486219 isoform X1</fullName>
    </submittedName>
</protein>
<proteinExistence type="predicted"/>
<keyword evidence="2" id="KW-1185">Reference proteome</keyword>
<dbReference type="GeneID" id="109486219"/>
<dbReference type="RefSeq" id="XP_019645490.1">
    <property type="nucleotide sequence ID" value="XM_019789931.1"/>
</dbReference>
<organism evidence="2 3">
    <name type="scientific">Branchiostoma belcheri</name>
    <name type="common">Amphioxus</name>
    <dbReference type="NCBI Taxonomy" id="7741"/>
    <lineage>
        <taxon>Eukaryota</taxon>
        <taxon>Metazoa</taxon>
        <taxon>Chordata</taxon>
        <taxon>Cephalochordata</taxon>
        <taxon>Leptocardii</taxon>
        <taxon>Amphioxiformes</taxon>
        <taxon>Branchiostomatidae</taxon>
        <taxon>Branchiostoma</taxon>
    </lineage>
</organism>
<evidence type="ECO:0000256" key="1">
    <source>
        <dbReference type="SAM" id="SignalP"/>
    </source>
</evidence>
<dbReference type="OrthoDB" id="10341883at2759"/>
<feature type="chain" id="PRO_5028115330" evidence="1">
    <location>
        <begin position="17"/>
        <end position="145"/>
    </location>
</feature>
<gene>
    <name evidence="3" type="primary">LOC109486219</name>
</gene>
<dbReference type="Proteomes" id="UP000515135">
    <property type="component" value="Unplaced"/>
</dbReference>
<name>A0A6P4ZWD0_BRABE</name>
<dbReference type="KEGG" id="bbel:109486219"/>
<accession>A0A6P4ZWD0</accession>
<evidence type="ECO:0000313" key="3">
    <source>
        <dbReference type="RefSeq" id="XP_019645490.1"/>
    </source>
</evidence>
<feature type="signal peptide" evidence="1">
    <location>
        <begin position="1"/>
        <end position="16"/>
    </location>
</feature>
<keyword evidence="1" id="KW-0732">Signal</keyword>
<reference evidence="3" key="1">
    <citation type="submission" date="2025-08" db="UniProtKB">
        <authorList>
            <consortium name="RefSeq"/>
        </authorList>
    </citation>
    <scope>IDENTIFICATION</scope>
    <source>
        <tissue evidence="3">Gonad</tissue>
    </source>
</reference>